<sequence>MQVQLPAYAFFDIMEDDKLRVMGRTFVENATAIYLLKLLCKGLRNADGKLNVAIVYLCSSRLDSAGILLASRFGSHNKINLEVNSLDKLQKTWYDVVVLLVCDDTSKLLETNMMNTTLTMARSFLWIVGDASVLLASGGSWKDLVNNAKERKCLGKMNSNLLADVMKSLNVNDPNISTAATTALLENIMQLLAQEFTWEGRPNNSKDILDSLRDQKNARDTCTFQATLGTIISLNKFQCSCWEPPQDYPYDLCLNDAKSKYEKTIQKEFLSEEISKRGKHRLETQLDIARDQGILGRNKSKPEEPERLVKIKSHERVDGKEAEEIGSLLECGDIMIGTFRLSRNYFRLRPGEPYVYQKNIPYIHPKSGLPVSHSAMVVGHGKQPSPLESTSTEPPRLHHVNIQNSEGKRFGVNGFGRVTRGSLRGLYRITLPSLTDQISRLNMLMQSKL</sequence>
<dbReference type="InterPro" id="IPR038765">
    <property type="entry name" value="Papain-like_cys_pep_sf"/>
</dbReference>
<organism evidence="1 2">
    <name type="scientific">Eragrostis curvula</name>
    <name type="common">weeping love grass</name>
    <dbReference type="NCBI Taxonomy" id="38414"/>
    <lineage>
        <taxon>Eukaryota</taxon>
        <taxon>Viridiplantae</taxon>
        <taxon>Streptophyta</taxon>
        <taxon>Embryophyta</taxon>
        <taxon>Tracheophyta</taxon>
        <taxon>Spermatophyta</taxon>
        <taxon>Magnoliopsida</taxon>
        <taxon>Liliopsida</taxon>
        <taxon>Poales</taxon>
        <taxon>Poaceae</taxon>
        <taxon>PACMAD clade</taxon>
        <taxon>Chloridoideae</taxon>
        <taxon>Eragrostideae</taxon>
        <taxon>Eragrostidinae</taxon>
        <taxon>Eragrostis</taxon>
    </lineage>
</organism>
<dbReference type="SUPFAM" id="SSF54001">
    <property type="entry name" value="Cysteine proteinases"/>
    <property type="match status" value="1"/>
</dbReference>
<keyword evidence="2" id="KW-1185">Reference proteome</keyword>
<dbReference type="Proteomes" id="UP000324897">
    <property type="component" value="Unassembled WGS sequence"/>
</dbReference>
<comment type="caution">
    <text evidence="1">The sequence shown here is derived from an EMBL/GenBank/DDBJ whole genome shotgun (WGS) entry which is preliminary data.</text>
</comment>
<evidence type="ECO:0000313" key="2">
    <source>
        <dbReference type="Proteomes" id="UP000324897"/>
    </source>
</evidence>
<feature type="non-terminal residue" evidence="1">
    <location>
        <position position="1"/>
    </location>
</feature>
<dbReference type="Gene3D" id="3.40.50.300">
    <property type="entry name" value="P-loop containing nucleotide triphosphate hydrolases"/>
    <property type="match status" value="1"/>
</dbReference>
<proteinExistence type="predicted"/>
<dbReference type="EMBL" id="RWGY01001012">
    <property type="protein sequence ID" value="TVT97390.1"/>
    <property type="molecule type" value="Genomic_DNA"/>
</dbReference>
<name>A0A5J9SDN5_9POAL</name>
<dbReference type="InterPro" id="IPR027417">
    <property type="entry name" value="P-loop_NTPase"/>
</dbReference>
<dbReference type="Gramene" id="TVT97390">
    <property type="protein sequence ID" value="TVT97390"/>
    <property type="gene ID" value="EJB05_57389"/>
</dbReference>
<gene>
    <name evidence="1" type="ORF">EJB05_57389</name>
</gene>
<evidence type="ECO:0000313" key="1">
    <source>
        <dbReference type="EMBL" id="TVT97390.1"/>
    </source>
</evidence>
<dbReference type="AlphaFoldDB" id="A0A5J9SDN5"/>
<reference evidence="1 2" key="1">
    <citation type="journal article" date="2019" name="Sci. Rep.">
        <title>A high-quality genome of Eragrostis curvula grass provides insights into Poaceae evolution and supports new strategies to enhance forage quality.</title>
        <authorList>
            <person name="Carballo J."/>
            <person name="Santos B.A.C.M."/>
            <person name="Zappacosta D."/>
            <person name="Garbus I."/>
            <person name="Selva J.P."/>
            <person name="Gallo C.A."/>
            <person name="Diaz A."/>
            <person name="Albertini E."/>
            <person name="Caccamo M."/>
            <person name="Echenique V."/>
        </authorList>
    </citation>
    <scope>NUCLEOTIDE SEQUENCE [LARGE SCALE GENOMIC DNA]</scope>
    <source>
        <strain evidence="2">cv. Victoria</strain>
        <tissue evidence="1">Leaf</tissue>
    </source>
</reference>
<protein>
    <submittedName>
        <fullName evidence="1">Uncharacterized protein</fullName>
    </submittedName>
</protein>
<accession>A0A5J9SDN5</accession>
<dbReference type="OrthoDB" id="695960at2759"/>
<dbReference type="Gene3D" id="3.90.70.10">
    <property type="entry name" value="Cysteine proteinases"/>
    <property type="match status" value="1"/>
</dbReference>